<gene>
    <name evidence="1" type="primary">AVEN_202295_1</name>
    <name evidence="1" type="ORF">TNIN_416811</name>
</gene>
<dbReference type="AlphaFoldDB" id="A0A8X6M9M3"/>
<evidence type="ECO:0000313" key="1">
    <source>
        <dbReference type="EMBL" id="GFS37439.1"/>
    </source>
</evidence>
<proteinExistence type="predicted"/>
<dbReference type="EMBL" id="BMAV01024975">
    <property type="protein sequence ID" value="GFS37439.1"/>
    <property type="molecule type" value="Genomic_DNA"/>
</dbReference>
<name>A0A8X6M9M3_9ARAC</name>
<dbReference type="Proteomes" id="UP000886998">
    <property type="component" value="Unassembled WGS sequence"/>
</dbReference>
<organism evidence="1 2">
    <name type="scientific">Trichonephila inaurata madagascariensis</name>
    <dbReference type="NCBI Taxonomy" id="2747483"/>
    <lineage>
        <taxon>Eukaryota</taxon>
        <taxon>Metazoa</taxon>
        <taxon>Ecdysozoa</taxon>
        <taxon>Arthropoda</taxon>
        <taxon>Chelicerata</taxon>
        <taxon>Arachnida</taxon>
        <taxon>Araneae</taxon>
        <taxon>Araneomorphae</taxon>
        <taxon>Entelegynae</taxon>
        <taxon>Araneoidea</taxon>
        <taxon>Nephilidae</taxon>
        <taxon>Trichonephila</taxon>
        <taxon>Trichonephila inaurata</taxon>
    </lineage>
</organism>
<accession>A0A8X6M9M3</accession>
<protein>
    <submittedName>
        <fullName evidence="1">Uncharacterized protein</fullName>
    </submittedName>
</protein>
<reference evidence="1" key="1">
    <citation type="submission" date="2020-08" db="EMBL/GenBank/DDBJ databases">
        <title>Multicomponent nature underlies the extraordinary mechanical properties of spider dragline silk.</title>
        <authorList>
            <person name="Kono N."/>
            <person name="Nakamura H."/>
            <person name="Mori M."/>
            <person name="Yoshida Y."/>
            <person name="Ohtoshi R."/>
            <person name="Malay A.D."/>
            <person name="Moran D.A.P."/>
            <person name="Tomita M."/>
            <person name="Numata K."/>
            <person name="Arakawa K."/>
        </authorList>
    </citation>
    <scope>NUCLEOTIDE SEQUENCE</scope>
</reference>
<comment type="caution">
    <text evidence="1">The sequence shown here is derived from an EMBL/GenBank/DDBJ whole genome shotgun (WGS) entry which is preliminary data.</text>
</comment>
<sequence length="176" mass="20168">MVIKNAVSGRATTDLPSLYELESKIRALENLGRTQEKYGDFLSPLAESCLPEEILIAWERFRNLNEATDGKCSLEQLLRFLNKEVHGEQLIELGFSSGSPRKRDTWTVSVRDNGAVSMVISTSDRDAQPRGLIAYEPKIHIWVEMYGFGKTKISLHAQREYNFRVLFKKILFPKFN</sequence>
<dbReference type="OrthoDB" id="5967017at2759"/>
<evidence type="ECO:0000313" key="2">
    <source>
        <dbReference type="Proteomes" id="UP000886998"/>
    </source>
</evidence>
<keyword evidence="2" id="KW-1185">Reference proteome</keyword>